<proteinExistence type="predicted"/>
<evidence type="ECO:0000313" key="2">
    <source>
        <dbReference type="Proteomes" id="UP001241747"/>
    </source>
</evidence>
<evidence type="ECO:0000313" key="1">
    <source>
        <dbReference type="EMBL" id="MDQ0505956.1"/>
    </source>
</evidence>
<reference evidence="1 2" key="1">
    <citation type="submission" date="2023-07" db="EMBL/GenBank/DDBJ databases">
        <title>Genomic Encyclopedia of Type Strains, Phase IV (KMG-IV): sequencing the most valuable type-strain genomes for metagenomic binning, comparative biology and taxonomic classification.</title>
        <authorList>
            <person name="Goeker M."/>
        </authorList>
    </citation>
    <scope>NUCLEOTIDE SEQUENCE [LARGE SCALE GENOMIC DNA]</scope>
    <source>
        <strain evidence="1 2">DSM 3770</strain>
    </source>
</reference>
<dbReference type="EMBL" id="JAUSVY010000006">
    <property type="protein sequence ID" value="MDQ0505956.1"/>
    <property type="molecule type" value="Genomic_DNA"/>
</dbReference>
<gene>
    <name evidence="1" type="ORF">QOZ94_002760</name>
</gene>
<protein>
    <submittedName>
        <fullName evidence="1">Uncharacterized protein</fullName>
    </submittedName>
</protein>
<sequence>MSEDDAGRSEAGYSAGRLFLRGVLKRWHHEAAKEYARLVHDYQISHGYPSPFPRSMDIGAVHGLSLRNEPDADIVRRVANQYMRCMTALADAGKAAASEVRNVCIHDEDTLSLDALILGLDSLVSFFGIPVDRDD</sequence>
<dbReference type="RefSeq" id="WP_237347710.1">
    <property type="nucleotide sequence ID" value="NZ_JABWGX010000048.1"/>
</dbReference>
<keyword evidence="2" id="KW-1185">Reference proteome</keyword>
<organism evidence="1 2">
    <name type="scientific">Xanthobacter agilis</name>
    <dbReference type="NCBI Taxonomy" id="47492"/>
    <lineage>
        <taxon>Bacteria</taxon>
        <taxon>Pseudomonadati</taxon>
        <taxon>Pseudomonadota</taxon>
        <taxon>Alphaproteobacteria</taxon>
        <taxon>Hyphomicrobiales</taxon>
        <taxon>Xanthobacteraceae</taxon>
        <taxon>Xanthobacter</taxon>
    </lineage>
</organism>
<name>A0ABU0LFP9_XANAG</name>
<dbReference type="Proteomes" id="UP001241747">
    <property type="component" value="Unassembled WGS sequence"/>
</dbReference>
<comment type="caution">
    <text evidence="1">The sequence shown here is derived from an EMBL/GenBank/DDBJ whole genome shotgun (WGS) entry which is preliminary data.</text>
</comment>
<accession>A0ABU0LFP9</accession>